<evidence type="ECO:0000256" key="9">
    <source>
        <dbReference type="ARBA" id="ARBA00022946"/>
    </source>
</evidence>
<evidence type="ECO:0000313" key="13">
    <source>
        <dbReference type="Ensembl" id="ENSONIP00000004811.2"/>
    </source>
</evidence>
<dbReference type="GO" id="GO:0007178">
    <property type="term" value="P:cell surface receptor protein serine/threonine kinase signaling pathway"/>
    <property type="evidence" value="ECO:0007669"/>
    <property type="project" value="TreeGrafter"/>
</dbReference>
<keyword evidence="7" id="KW-0399">Innate immunity</keyword>
<dbReference type="GeneTree" id="ENSGT00390000005147"/>
<evidence type="ECO:0000256" key="2">
    <source>
        <dbReference type="ARBA" id="ARBA00004173"/>
    </source>
</evidence>
<dbReference type="Pfam" id="PF14784">
    <property type="entry name" value="ECSIT_C"/>
    <property type="match status" value="1"/>
</dbReference>
<dbReference type="Ensembl" id="ENSONIT00000004814.2">
    <property type="protein sequence ID" value="ENSONIP00000004811.2"/>
    <property type="gene ID" value="ENSONIG00000003820.2"/>
</dbReference>
<keyword evidence="9" id="KW-0809">Transit peptide</keyword>
<dbReference type="Pfam" id="PF06239">
    <property type="entry name" value="ECSIT_N"/>
    <property type="match status" value="1"/>
</dbReference>
<evidence type="ECO:0000256" key="6">
    <source>
        <dbReference type="ARBA" id="ARBA00022490"/>
    </source>
</evidence>
<dbReference type="GO" id="GO:0045087">
    <property type="term" value="P:innate immune response"/>
    <property type="evidence" value="ECO:0007669"/>
    <property type="project" value="UniProtKB-KW"/>
</dbReference>
<dbReference type="PANTHER" id="PTHR13113">
    <property type="entry name" value="ECSIT EVOLUTIONARILY CONSERVED SIGNALING INTERMEDIATE IN TOLL PATHWAYS"/>
    <property type="match status" value="1"/>
</dbReference>
<evidence type="ECO:0000256" key="10">
    <source>
        <dbReference type="ARBA" id="ARBA00023128"/>
    </source>
</evidence>
<dbReference type="STRING" id="8128.ENSONIP00000004811"/>
<dbReference type="InterPro" id="IPR029342">
    <property type="entry name" value="ECIST_C"/>
</dbReference>
<organism evidence="13 14">
    <name type="scientific">Oreochromis niloticus</name>
    <name type="common">Nile tilapia</name>
    <name type="synonym">Tilapia nilotica</name>
    <dbReference type="NCBI Taxonomy" id="8128"/>
    <lineage>
        <taxon>Eukaryota</taxon>
        <taxon>Metazoa</taxon>
        <taxon>Chordata</taxon>
        <taxon>Craniata</taxon>
        <taxon>Vertebrata</taxon>
        <taxon>Euteleostomi</taxon>
        <taxon>Actinopterygii</taxon>
        <taxon>Neopterygii</taxon>
        <taxon>Teleostei</taxon>
        <taxon>Neoteleostei</taxon>
        <taxon>Acanthomorphata</taxon>
        <taxon>Ovalentaria</taxon>
        <taxon>Cichlomorphae</taxon>
        <taxon>Cichliformes</taxon>
        <taxon>Cichlidae</taxon>
        <taxon>African cichlids</taxon>
        <taxon>Pseudocrenilabrinae</taxon>
        <taxon>Oreochromini</taxon>
        <taxon>Oreochromis</taxon>
    </lineage>
</organism>
<accession>I3J7H1</accession>
<dbReference type="InterPro" id="IPR046448">
    <property type="entry name" value="ECSIT_N"/>
</dbReference>
<evidence type="ECO:0000313" key="14">
    <source>
        <dbReference type="Proteomes" id="UP000005207"/>
    </source>
</evidence>
<evidence type="ECO:0000256" key="11">
    <source>
        <dbReference type="ARBA" id="ARBA00023242"/>
    </source>
</evidence>
<dbReference type="AlphaFoldDB" id="I3J7H1"/>
<dbReference type="InterPro" id="IPR011990">
    <property type="entry name" value="TPR-like_helical_dom_sf"/>
</dbReference>
<keyword evidence="8" id="KW-0391">Immunity</keyword>
<reference evidence="14" key="1">
    <citation type="submission" date="2012-01" db="EMBL/GenBank/DDBJ databases">
        <title>The Genome Sequence of Oreochromis niloticus (Nile Tilapia).</title>
        <authorList>
            <consortium name="Broad Institute Genome Assembly Team"/>
            <consortium name="Broad Institute Sequencing Platform"/>
            <person name="Di Palma F."/>
            <person name="Johnson J."/>
            <person name="Lander E.S."/>
            <person name="Lindblad-Toh K."/>
        </authorList>
    </citation>
    <scope>NUCLEOTIDE SEQUENCE [LARGE SCALE GENOMIC DNA]</scope>
</reference>
<comment type="similarity">
    <text evidence="4">Belongs to the ECSIT family.</text>
</comment>
<keyword evidence="11" id="KW-0539">Nucleus</keyword>
<dbReference type="InterPro" id="IPR010418">
    <property type="entry name" value="ECSIT"/>
</dbReference>
<evidence type="ECO:0000256" key="5">
    <source>
        <dbReference type="ARBA" id="ARBA00019998"/>
    </source>
</evidence>
<evidence type="ECO:0000256" key="1">
    <source>
        <dbReference type="ARBA" id="ARBA00004123"/>
    </source>
</evidence>
<evidence type="ECO:0000259" key="12">
    <source>
        <dbReference type="SMART" id="SM01284"/>
    </source>
</evidence>
<dbReference type="HOGENOM" id="CLU_046917_0_0_1"/>
<keyword evidence="10" id="KW-0496">Mitochondrion</keyword>
<comment type="subcellular location">
    <subcellularLocation>
        <location evidence="3">Cytoplasm</location>
    </subcellularLocation>
    <subcellularLocation>
        <location evidence="2">Mitochondrion</location>
    </subcellularLocation>
    <subcellularLocation>
        <location evidence="1">Nucleus</location>
    </subcellularLocation>
</comment>
<keyword evidence="6" id="KW-0963">Cytoplasm</keyword>
<proteinExistence type="inferred from homology"/>
<reference evidence="13" key="3">
    <citation type="submission" date="2025-09" db="UniProtKB">
        <authorList>
            <consortium name="Ensembl"/>
        </authorList>
    </citation>
    <scope>IDENTIFICATION</scope>
</reference>
<dbReference type="PANTHER" id="PTHR13113:SF1">
    <property type="entry name" value="EVOLUTIONARILY CONSERVED SIGNALING INTERMEDIATE IN TOLL PATHWAY, MITOCHONDRIAL"/>
    <property type="match status" value="1"/>
</dbReference>
<evidence type="ECO:0000256" key="7">
    <source>
        <dbReference type="ARBA" id="ARBA00022588"/>
    </source>
</evidence>
<dbReference type="Gene3D" id="1.25.40.10">
    <property type="entry name" value="Tetratricopeptide repeat domain"/>
    <property type="match status" value="1"/>
</dbReference>
<protein>
    <recommendedName>
        <fullName evidence="5">Evolutionarily conserved signaling intermediate in Toll pathway, mitochondrial</fullName>
    </recommendedName>
</protein>
<reference evidence="13" key="2">
    <citation type="submission" date="2025-08" db="UniProtKB">
        <authorList>
            <consortium name="Ensembl"/>
        </authorList>
    </citation>
    <scope>IDENTIFICATION</scope>
</reference>
<evidence type="ECO:0000256" key="4">
    <source>
        <dbReference type="ARBA" id="ARBA00007674"/>
    </source>
</evidence>
<evidence type="ECO:0000256" key="8">
    <source>
        <dbReference type="ARBA" id="ARBA00022859"/>
    </source>
</evidence>
<dbReference type="eggNOG" id="KOG3941">
    <property type="taxonomic scope" value="Eukaryota"/>
</dbReference>
<dbReference type="GO" id="GO:0005634">
    <property type="term" value="C:nucleus"/>
    <property type="evidence" value="ECO:0007669"/>
    <property type="project" value="UniProtKB-SubCell"/>
</dbReference>
<dbReference type="GO" id="GO:0005739">
    <property type="term" value="C:mitochondrion"/>
    <property type="evidence" value="ECO:0007669"/>
    <property type="project" value="UniProtKB-SubCell"/>
</dbReference>
<keyword evidence="14" id="KW-1185">Reference proteome</keyword>
<dbReference type="OMA" id="GPFHIWL"/>
<evidence type="ECO:0000256" key="3">
    <source>
        <dbReference type="ARBA" id="ARBA00004496"/>
    </source>
</evidence>
<sequence length="559" mass="63067">MKGSRCLHQLKSLRLLSHAGRLLPPAAGDNGALFRPRSSSQLGGLQCAQREVLRHFHSSPACTKGQPARFVQEEDKTRDKSLVTHDDLFEQVAKEAKTKATFNKVIDVYTKGDIRRRGHVEFIYAALKKMPEFGVEKDLTVYNKLLDVFPKEVFVPRNFIQRMFNHYPRQQECGVQVLEQMENYGIMPNIETKVLLVQIFGEKTHPMRKYQRIMYWFPKFKHVNPFPIPEQLPEDPVDLARFSLTRMANDWDAKVTVYQLPCTDVTESGAEVTLPHIVGIQSPGQMEALAKHNPDRPVFVEGPFPLWMRKTCVYYYVLRADPTPPEEKIEEPYDPERCLSYPLQLDLDLDRDLGDDESFDVEDLDEGPVFAMCMTSQGDQATLNQWISGLQESNPILGQIPTLFRLGAGPRELQGVGDADSASRSWFPSHVQREEAHPGEEAEAVVEEAEAVVEEAEAVVEEEPRRSQVVMTLGLRSDCGGNFVDSSHRLWSFSSGVSVKKAPDEVHHHALHPCIALMQCIGKFALLTQRSPTAAIAGPGCSHTGASSRLHQMQLQWIQ</sequence>
<dbReference type="SMART" id="SM01284">
    <property type="entry name" value="ECSIT_Cterm"/>
    <property type="match status" value="1"/>
</dbReference>
<dbReference type="InParanoid" id="I3J7H1"/>
<dbReference type="Proteomes" id="UP000005207">
    <property type="component" value="Linkage group LG3"/>
</dbReference>
<dbReference type="FunCoup" id="I3J7H1">
    <property type="interactions" value="1644"/>
</dbReference>
<feature type="domain" description="ECSIT C-terminal" evidence="12">
    <location>
        <begin position="282"/>
        <end position="407"/>
    </location>
</feature>
<name>I3J7H1_ORENI</name>
<gene>
    <name evidence="13" type="primary">ECSIT</name>
    <name evidence="13" type="synonym">ecsit</name>
</gene>